<dbReference type="PANTHER" id="PTHR46481:SF10">
    <property type="entry name" value="ZINC FINGER BED DOMAIN-CONTAINING PROTEIN 39"/>
    <property type="match status" value="1"/>
</dbReference>
<dbReference type="GO" id="GO:0046983">
    <property type="term" value="F:protein dimerization activity"/>
    <property type="evidence" value="ECO:0007669"/>
    <property type="project" value="InterPro"/>
</dbReference>
<dbReference type="OrthoDB" id="3359487at2759"/>
<name>A0A9P3Q010_LYOSH</name>
<proteinExistence type="predicted"/>
<dbReference type="InterPro" id="IPR008906">
    <property type="entry name" value="HATC_C_dom"/>
</dbReference>
<keyword evidence="3" id="KW-0863">Zinc-finger</keyword>
<dbReference type="SUPFAM" id="SSF53098">
    <property type="entry name" value="Ribonuclease H-like"/>
    <property type="match status" value="1"/>
</dbReference>
<evidence type="ECO:0000259" key="7">
    <source>
        <dbReference type="Pfam" id="PF05699"/>
    </source>
</evidence>
<dbReference type="InterPro" id="IPR052035">
    <property type="entry name" value="ZnF_BED_domain_contain"/>
</dbReference>
<evidence type="ECO:0000256" key="5">
    <source>
        <dbReference type="ARBA" id="ARBA00023242"/>
    </source>
</evidence>
<reference evidence="8" key="1">
    <citation type="submission" date="2022-07" db="EMBL/GenBank/DDBJ databases">
        <title>The genome of Lyophyllum shimeji provides insight into the initial evolution of ectomycorrhizal fungal genome.</title>
        <authorList>
            <person name="Kobayashi Y."/>
            <person name="Shibata T."/>
            <person name="Hirakawa H."/>
            <person name="Shigenobu S."/>
            <person name="Nishiyama T."/>
            <person name="Yamada A."/>
            <person name="Hasebe M."/>
            <person name="Kawaguchi M."/>
        </authorList>
    </citation>
    <scope>NUCLEOTIDE SEQUENCE</scope>
    <source>
        <strain evidence="8">AT787</strain>
    </source>
</reference>
<evidence type="ECO:0000256" key="4">
    <source>
        <dbReference type="ARBA" id="ARBA00022833"/>
    </source>
</evidence>
<keyword evidence="9" id="KW-1185">Reference proteome</keyword>
<accession>A0A9P3Q010</accession>
<keyword evidence="4" id="KW-0862">Zinc</keyword>
<protein>
    <recommendedName>
        <fullName evidence="7">HAT C-terminal dimerisation domain-containing protein</fullName>
    </recommendedName>
</protein>
<dbReference type="GO" id="GO:0005634">
    <property type="term" value="C:nucleus"/>
    <property type="evidence" value="ECO:0007669"/>
    <property type="project" value="UniProtKB-SubCell"/>
</dbReference>
<dbReference type="GO" id="GO:0008270">
    <property type="term" value="F:zinc ion binding"/>
    <property type="evidence" value="ECO:0007669"/>
    <property type="project" value="UniProtKB-KW"/>
</dbReference>
<comment type="caution">
    <text evidence="8">The sequence shown here is derived from an EMBL/GenBank/DDBJ whole genome shotgun (WGS) entry which is preliminary data.</text>
</comment>
<dbReference type="Pfam" id="PF05699">
    <property type="entry name" value="Dimer_Tnp_hAT"/>
    <property type="match status" value="1"/>
</dbReference>
<evidence type="ECO:0000256" key="3">
    <source>
        <dbReference type="ARBA" id="ARBA00022771"/>
    </source>
</evidence>
<keyword evidence="2" id="KW-0479">Metal-binding</keyword>
<feature type="domain" description="HAT C-terminal dimerisation" evidence="7">
    <location>
        <begin position="197"/>
        <end position="275"/>
    </location>
</feature>
<sequence>MLEFAVEFRPAIDAMTGDRRNDLCRFELNEREWEIATQLKHVLHVLKDATLYFSRETPNLTGVIPAMDHIDKVLTTLAHNTAYDPAIRSSLALGKKTLDRYYSLTDSSEVYRIAMILHPRYKLQYFKNLKWKPRWIETAMTLVRNEYKRRKREFDDDVPVEKLPMSEPTQQSSSKRPNVFDNLPTLSAPAPSELRDELDRYLSTDVENVKNVLLWWCEHKAMYPVLSRMALDYLTIPATSVDVERVFSCGRLLLSHVHSRLSAQTTRTLLCLGSWSLLGLVKDTDVLAVSSMNDVEGDADAEIALDDGWDSILL</sequence>
<dbReference type="AlphaFoldDB" id="A0A9P3Q010"/>
<keyword evidence="5" id="KW-0539">Nucleus</keyword>
<dbReference type="InterPro" id="IPR012337">
    <property type="entry name" value="RNaseH-like_sf"/>
</dbReference>
<evidence type="ECO:0000256" key="6">
    <source>
        <dbReference type="SAM" id="MobiDB-lite"/>
    </source>
</evidence>
<feature type="region of interest" description="Disordered" evidence="6">
    <location>
        <begin position="158"/>
        <end position="188"/>
    </location>
</feature>
<feature type="compositionally biased region" description="Polar residues" evidence="6">
    <location>
        <begin position="167"/>
        <end position="176"/>
    </location>
</feature>
<comment type="subcellular location">
    <subcellularLocation>
        <location evidence="1">Nucleus</location>
    </subcellularLocation>
</comment>
<gene>
    <name evidence="8" type="ORF">LshimejAT787_2000300</name>
</gene>
<evidence type="ECO:0000256" key="1">
    <source>
        <dbReference type="ARBA" id="ARBA00004123"/>
    </source>
</evidence>
<dbReference type="Proteomes" id="UP001063166">
    <property type="component" value="Unassembled WGS sequence"/>
</dbReference>
<organism evidence="8 9">
    <name type="scientific">Lyophyllum shimeji</name>
    <name type="common">Hon-shimeji</name>
    <name type="synonym">Tricholoma shimeji</name>
    <dbReference type="NCBI Taxonomy" id="47721"/>
    <lineage>
        <taxon>Eukaryota</taxon>
        <taxon>Fungi</taxon>
        <taxon>Dikarya</taxon>
        <taxon>Basidiomycota</taxon>
        <taxon>Agaricomycotina</taxon>
        <taxon>Agaricomycetes</taxon>
        <taxon>Agaricomycetidae</taxon>
        <taxon>Agaricales</taxon>
        <taxon>Tricholomatineae</taxon>
        <taxon>Lyophyllaceae</taxon>
        <taxon>Lyophyllum</taxon>
    </lineage>
</organism>
<dbReference type="EMBL" id="BRPK01000020">
    <property type="protein sequence ID" value="GLB45125.1"/>
    <property type="molecule type" value="Genomic_DNA"/>
</dbReference>
<evidence type="ECO:0000313" key="8">
    <source>
        <dbReference type="EMBL" id="GLB45125.1"/>
    </source>
</evidence>
<evidence type="ECO:0000313" key="9">
    <source>
        <dbReference type="Proteomes" id="UP001063166"/>
    </source>
</evidence>
<evidence type="ECO:0000256" key="2">
    <source>
        <dbReference type="ARBA" id="ARBA00022723"/>
    </source>
</evidence>
<dbReference type="PANTHER" id="PTHR46481">
    <property type="entry name" value="ZINC FINGER BED DOMAIN-CONTAINING PROTEIN 4"/>
    <property type="match status" value="1"/>
</dbReference>